<reference evidence="11" key="3">
    <citation type="submission" date="2025-09" db="UniProtKB">
        <authorList>
            <consortium name="Ensembl"/>
        </authorList>
    </citation>
    <scope>IDENTIFICATION</scope>
</reference>
<dbReference type="RefSeq" id="XP_007495849.1">
    <property type="nucleotide sequence ID" value="XM_007495787.3"/>
</dbReference>
<keyword evidence="5" id="KW-0964">Secreted</keyword>
<evidence type="ECO:0000256" key="6">
    <source>
        <dbReference type="ARBA" id="ARBA00030274"/>
    </source>
</evidence>
<accession>A0A5F8GSS6</accession>
<dbReference type="KEGG" id="mdo:103101025"/>
<evidence type="ECO:0000256" key="3">
    <source>
        <dbReference type="ARBA" id="ARBA00019462"/>
    </source>
</evidence>
<dbReference type="InterPro" id="IPR036048">
    <property type="entry name" value="Interleukin_8-like_sf"/>
</dbReference>
<evidence type="ECO:0000256" key="1">
    <source>
        <dbReference type="ARBA" id="ARBA00004613"/>
    </source>
</evidence>
<evidence type="ECO:0000256" key="8">
    <source>
        <dbReference type="ARBA" id="ARBA00034094"/>
    </source>
</evidence>
<dbReference type="STRING" id="13616.ENSMODP00000050286"/>
<dbReference type="InterPro" id="IPR039809">
    <property type="entry name" value="Chemokine_b/g/d"/>
</dbReference>
<dbReference type="CTD" id="10563"/>
<gene>
    <name evidence="11" type="primary">CXCL13</name>
</gene>
<evidence type="ECO:0000259" key="10">
    <source>
        <dbReference type="SMART" id="SM00199"/>
    </source>
</evidence>
<dbReference type="Ensembl" id="ENSMODT00000053517.1">
    <property type="protein sequence ID" value="ENSMODP00000050286.1"/>
    <property type="gene ID" value="ENSMODG00000047582.1"/>
</dbReference>
<sequence>MKFTAISVVLVLLVIKNSSVQGILETNDANHKCKCLKTFGGALLLQYIKTIYISPPSGGCRNTEFIVTLKNGDKICVDPKCKWLSQVLRTLRRKKATTSNTNVQRQRQDSK</sequence>
<evidence type="ECO:0000256" key="4">
    <source>
        <dbReference type="ARBA" id="ARBA00022514"/>
    </source>
</evidence>
<dbReference type="GO" id="GO:0006954">
    <property type="term" value="P:inflammatory response"/>
    <property type="evidence" value="ECO:0000318"/>
    <property type="project" value="GO_Central"/>
</dbReference>
<keyword evidence="12" id="KW-1185">Reference proteome</keyword>
<dbReference type="CDD" id="cd00273">
    <property type="entry name" value="Chemokine_CXC"/>
    <property type="match status" value="1"/>
</dbReference>
<dbReference type="GO" id="GO:0008009">
    <property type="term" value="F:chemokine activity"/>
    <property type="evidence" value="ECO:0000318"/>
    <property type="project" value="GO_Central"/>
</dbReference>
<keyword evidence="4" id="KW-0202">Cytokine</keyword>
<dbReference type="GO" id="GO:0005615">
    <property type="term" value="C:extracellular space"/>
    <property type="evidence" value="ECO:0000318"/>
    <property type="project" value="GO_Central"/>
</dbReference>
<dbReference type="SUPFAM" id="SSF54117">
    <property type="entry name" value="Interleukin 8-like chemokines"/>
    <property type="match status" value="1"/>
</dbReference>
<dbReference type="PANTHER" id="PTHR12015:SF200">
    <property type="entry name" value="INTERLEUKIN-8"/>
    <property type="match status" value="1"/>
</dbReference>
<dbReference type="GeneID" id="103101025"/>
<dbReference type="AlphaFoldDB" id="A0A5F8GSS6"/>
<proteinExistence type="inferred from homology"/>
<dbReference type="InterPro" id="IPR001811">
    <property type="entry name" value="Chemokine_IL8-like_dom"/>
</dbReference>
<dbReference type="OMA" id="WKYSSIE"/>
<dbReference type="GO" id="GO:0045236">
    <property type="term" value="F:CXCR chemokine receptor binding"/>
    <property type="evidence" value="ECO:0000318"/>
    <property type="project" value="GO_Central"/>
</dbReference>
<dbReference type="InterPro" id="IPR033899">
    <property type="entry name" value="CXC_Chemokine_domain"/>
</dbReference>
<comment type="function">
    <text evidence="8">Chemotactic factor that mediates inflammatory response by attracting neutrophils, basophils, and T-cells to clear pathogens and protect the host from infection. Also plays an important role in neutrophil activation. Released in response to an inflammatory stimulus, exerts its effect by binding to the G-protein-coupled receptors CXCR1 and CXCR2, primarily found in neutrophils, monocytes and endothelial cells. G-protein heterotrimer (alpha, beta, gamma subunits) constitutively binds to CXCR1/CXCR2 receptor and activation by IL8 leads to beta and gamma subunits release from Galpha (GNAI2 in neutrophils) and activation of several downstream signaling pathways including PI3K and MAPK pathways.</text>
</comment>
<dbReference type="Proteomes" id="UP000002280">
    <property type="component" value="Chromosome 5"/>
</dbReference>
<dbReference type="GO" id="GO:0071222">
    <property type="term" value="P:cellular response to lipopolysaccharide"/>
    <property type="evidence" value="ECO:0000318"/>
    <property type="project" value="GO_Central"/>
</dbReference>
<dbReference type="GO" id="GO:0061844">
    <property type="term" value="P:antimicrobial humoral immune response mediated by antimicrobial peptide"/>
    <property type="evidence" value="ECO:0000318"/>
    <property type="project" value="GO_Central"/>
</dbReference>
<evidence type="ECO:0000256" key="9">
    <source>
        <dbReference type="SAM" id="SignalP"/>
    </source>
</evidence>
<dbReference type="OrthoDB" id="9937393at2759"/>
<evidence type="ECO:0000256" key="2">
    <source>
        <dbReference type="ARBA" id="ARBA00010665"/>
    </source>
</evidence>
<name>A0A5F8GSS6_MONDO</name>
<dbReference type="Bgee" id="ENSMODG00000047582">
    <property type="expression patterns" value="Expressed in skeleton of lower jaw and 10 other cell types or tissues"/>
</dbReference>
<dbReference type="GeneTree" id="ENSGT00530000064292"/>
<dbReference type="FunCoup" id="A0A5F8GSS6">
    <property type="interactions" value="364"/>
</dbReference>
<dbReference type="InParanoid" id="A0A5F8GSS6"/>
<keyword evidence="9" id="KW-0732">Signal</keyword>
<protein>
    <recommendedName>
        <fullName evidence="3">Interleukin-8</fullName>
    </recommendedName>
    <alternativeName>
        <fullName evidence="6">C-X-C motif chemokine 8</fullName>
    </alternativeName>
    <alternativeName>
        <fullName evidence="7">Chemokine (C-X-C motif) ligand 8</fullName>
    </alternativeName>
</protein>
<feature type="domain" description="Chemokine interleukin-8-like" evidence="10">
    <location>
        <begin position="30"/>
        <end position="91"/>
    </location>
</feature>
<reference evidence="11 12" key="1">
    <citation type="journal article" date="2007" name="Nature">
        <title>Genome of the marsupial Monodelphis domestica reveals innovation in non-coding sequences.</title>
        <authorList>
            <person name="Mikkelsen T.S."/>
            <person name="Wakefield M.J."/>
            <person name="Aken B."/>
            <person name="Amemiya C.T."/>
            <person name="Chang J.L."/>
            <person name="Duke S."/>
            <person name="Garber M."/>
            <person name="Gentles A.J."/>
            <person name="Goodstadt L."/>
            <person name="Heger A."/>
            <person name="Jurka J."/>
            <person name="Kamal M."/>
            <person name="Mauceli E."/>
            <person name="Searle S.M."/>
            <person name="Sharpe T."/>
            <person name="Baker M.L."/>
            <person name="Batzer M.A."/>
            <person name="Benos P.V."/>
            <person name="Belov K."/>
            <person name="Clamp M."/>
            <person name="Cook A."/>
            <person name="Cuff J."/>
            <person name="Das R."/>
            <person name="Davidow L."/>
            <person name="Deakin J.E."/>
            <person name="Fazzari M.J."/>
            <person name="Glass J.L."/>
            <person name="Grabherr M."/>
            <person name="Greally J.M."/>
            <person name="Gu W."/>
            <person name="Hore T.A."/>
            <person name="Huttley G.A."/>
            <person name="Kleber M."/>
            <person name="Jirtle R.L."/>
            <person name="Koina E."/>
            <person name="Lee J.T."/>
            <person name="Mahony S."/>
            <person name="Marra M.A."/>
            <person name="Miller R.D."/>
            <person name="Nicholls R.D."/>
            <person name="Oda M."/>
            <person name="Papenfuss A.T."/>
            <person name="Parra Z.E."/>
            <person name="Pollock D.D."/>
            <person name="Ray D.A."/>
            <person name="Schein J.E."/>
            <person name="Speed T.P."/>
            <person name="Thompson K."/>
            <person name="VandeBerg J.L."/>
            <person name="Wade C.M."/>
            <person name="Walker J.A."/>
            <person name="Waters P.D."/>
            <person name="Webber C."/>
            <person name="Weidman J.R."/>
            <person name="Xie X."/>
            <person name="Zody M.C."/>
            <person name="Baldwin J."/>
            <person name="Abdouelleil A."/>
            <person name="Abdulkadir J."/>
            <person name="Abebe A."/>
            <person name="Abera B."/>
            <person name="Abreu J."/>
            <person name="Acer S.C."/>
            <person name="Aftuck L."/>
            <person name="Alexander A."/>
            <person name="An P."/>
            <person name="Anderson E."/>
            <person name="Anderson S."/>
            <person name="Arachi H."/>
            <person name="Azer M."/>
            <person name="Bachantsang P."/>
            <person name="Barry A."/>
            <person name="Bayul T."/>
            <person name="Berlin A."/>
            <person name="Bessette D."/>
            <person name="Bloom T."/>
            <person name="Bloom T."/>
            <person name="Boguslavskiy L."/>
            <person name="Bonnet C."/>
            <person name="Boukhgalter B."/>
            <person name="Bourzgui I."/>
            <person name="Brown A."/>
            <person name="Cahill P."/>
            <person name="Channer S."/>
            <person name="Cheshatsang Y."/>
            <person name="Chuda L."/>
            <person name="Citroen M."/>
            <person name="Collymore A."/>
            <person name="Cooke P."/>
            <person name="Costello M."/>
            <person name="D'Aco K."/>
            <person name="Daza R."/>
            <person name="De Haan G."/>
            <person name="DeGray S."/>
            <person name="DeMaso C."/>
            <person name="Dhargay N."/>
            <person name="Dooley K."/>
            <person name="Dooley E."/>
            <person name="Doricent M."/>
            <person name="Dorje P."/>
            <person name="Dorjee K."/>
            <person name="Dupes A."/>
            <person name="Elong R."/>
            <person name="Falk J."/>
            <person name="Farina A."/>
            <person name="Faro S."/>
            <person name="Ferguson D."/>
            <person name="Fisher S."/>
            <person name="Foley C.D."/>
            <person name="Franke A."/>
            <person name="Friedrich D."/>
            <person name="Gadbois L."/>
            <person name="Gearin G."/>
            <person name="Gearin C.R."/>
            <person name="Giannoukos G."/>
            <person name="Goode T."/>
            <person name="Graham J."/>
            <person name="Grandbois E."/>
            <person name="Grewal S."/>
            <person name="Gyaltsen K."/>
            <person name="Hafez N."/>
            <person name="Hagos B."/>
            <person name="Hall J."/>
            <person name="Henson C."/>
            <person name="Hollinger A."/>
            <person name="Honan T."/>
            <person name="Huard M.D."/>
            <person name="Hughes L."/>
            <person name="Hurhula B."/>
            <person name="Husby M.E."/>
            <person name="Kamat A."/>
            <person name="Kanga B."/>
            <person name="Kashin S."/>
            <person name="Khazanovich D."/>
            <person name="Kisner P."/>
            <person name="Lance K."/>
            <person name="Lara M."/>
            <person name="Lee W."/>
            <person name="Lennon N."/>
            <person name="Letendre F."/>
            <person name="LeVine R."/>
            <person name="Lipovsky A."/>
            <person name="Liu X."/>
            <person name="Liu J."/>
            <person name="Liu S."/>
            <person name="Lokyitsang T."/>
            <person name="Lokyitsang Y."/>
            <person name="Lubonja R."/>
            <person name="Lui A."/>
            <person name="MacDonald P."/>
            <person name="Magnisalis V."/>
            <person name="Maru K."/>
            <person name="Matthews C."/>
            <person name="McCusker W."/>
            <person name="McDonough S."/>
            <person name="Mehta T."/>
            <person name="Meldrim J."/>
            <person name="Meneus L."/>
            <person name="Mihai O."/>
            <person name="Mihalev A."/>
            <person name="Mihova T."/>
            <person name="Mittelman R."/>
            <person name="Mlenga V."/>
            <person name="Montmayeur A."/>
            <person name="Mulrain L."/>
            <person name="Navidi A."/>
            <person name="Naylor J."/>
            <person name="Negash T."/>
            <person name="Nguyen T."/>
            <person name="Nguyen N."/>
            <person name="Nicol R."/>
            <person name="Norbu C."/>
            <person name="Norbu N."/>
            <person name="Novod N."/>
            <person name="O'Neill B."/>
            <person name="Osman S."/>
            <person name="Markiewicz E."/>
            <person name="Oyono O.L."/>
            <person name="Patti C."/>
            <person name="Phunkhang P."/>
            <person name="Pierre F."/>
            <person name="Priest M."/>
            <person name="Raghuraman S."/>
            <person name="Rege F."/>
            <person name="Reyes R."/>
            <person name="Rise C."/>
            <person name="Rogov P."/>
            <person name="Ross K."/>
            <person name="Ryan E."/>
            <person name="Settipalli S."/>
            <person name="Shea T."/>
            <person name="Sherpa N."/>
            <person name="Shi L."/>
            <person name="Shih D."/>
            <person name="Sparrow T."/>
            <person name="Spaulding J."/>
            <person name="Stalker J."/>
            <person name="Stange-Thomann N."/>
            <person name="Stavropoulos S."/>
            <person name="Stone C."/>
            <person name="Strader C."/>
            <person name="Tesfaye S."/>
            <person name="Thomson T."/>
            <person name="Thoulutsang Y."/>
            <person name="Thoulutsang D."/>
            <person name="Topham K."/>
            <person name="Topping I."/>
            <person name="Tsamla T."/>
            <person name="Vassiliev H."/>
            <person name="Vo A."/>
            <person name="Wangchuk T."/>
            <person name="Wangdi T."/>
            <person name="Weiand M."/>
            <person name="Wilkinson J."/>
            <person name="Wilson A."/>
            <person name="Yadav S."/>
            <person name="Young G."/>
            <person name="Yu Q."/>
            <person name="Zembek L."/>
            <person name="Zhong D."/>
            <person name="Zimmer A."/>
            <person name="Zwirko Z."/>
            <person name="Jaffe D.B."/>
            <person name="Alvarez P."/>
            <person name="Brockman W."/>
            <person name="Butler J."/>
            <person name="Chin C."/>
            <person name="Gnerre S."/>
            <person name="MacCallum I."/>
            <person name="Graves J.A."/>
            <person name="Ponting C.P."/>
            <person name="Breen M."/>
            <person name="Samollow P.B."/>
            <person name="Lander E.S."/>
            <person name="Lindblad-Toh K."/>
        </authorList>
    </citation>
    <scope>NUCLEOTIDE SEQUENCE [LARGE SCALE GENOMIC DNA]</scope>
</reference>
<evidence type="ECO:0000313" key="12">
    <source>
        <dbReference type="Proteomes" id="UP000002280"/>
    </source>
</evidence>
<dbReference type="GO" id="GO:0030593">
    <property type="term" value="P:neutrophil chemotaxis"/>
    <property type="evidence" value="ECO:0000318"/>
    <property type="project" value="GO_Central"/>
</dbReference>
<evidence type="ECO:0000256" key="5">
    <source>
        <dbReference type="ARBA" id="ARBA00022525"/>
    </source>
</evidence>
<comment type="subcellular location">
    <subcellularLocation>
        <location evidence="1">Secreted</location>
    </subcellularLocation>
</comment>
<reference evidence="11" key="2">
    <citation type="submission" date="2025-08" db="UniProtKB">
        <authorList>
            <consortium name="Ensembl"/>
        </authorList>
    </citation>
    <scope>IDENTIFICATION</scope>
</reference>
<feature type="signal peptide" evidence="9">
    <location>
        <begin position="1"/>
        <end position="22"/>
    </location>
</feature>
<dbReference type="PANTHER" id="PTHR12015">
    <property type="entry name" value="SMALL INDUCIBLE CYTOKINE A"/>
    <property type="match status" value="1"/>
</dbReference>
<evidence type="ECO:0000313" key="11">
    <source>
        <dbReference type="Ensembl" id="ENSMODP00000050286.1"/>
    </source>
</evidence>
<comment type="similarity">
    <text evidence="2">Belongs to the intercrine alpha (chemokine CxC) family.</text>
</comment>
<dbReference type="PRINTS" id="PR00436">
    <property type="entry name" value="INTERLEUKIN8"/>
</dbReference>
<organism evidence="11 12">
    <name type="scientific">Monodelphis domestica</name>
    <name type="common">Gray short-tailed opossum</name>
    <dbReference type="NCBI Taxonomy" id="13616"/>
    <lineage>
        <taxon>Eukaryota</taxon>
        <taxon>Metazoa</taxon>
        <taxon>Chordata</taxon>
        <taxon>Craniata</taxon>
        <taxon>Vertebrata</taxon>
        <taxon>Euteleostomi</taxon>
        <taxon>Mammalia</taxon>
        <taxon>Metatheria</taxon>
        <taxon>Didelphimorphia</taxon>
        <taxon>Didelphidae</taxon>
        <taxon>Monodelphis</taxon>
    </lineage>
</organism>
<dbReference type="PRINTS" id="PR00437">
    <property type="entry name" value="SMALLCYTKCXC"/>
</dbReference>
<dbReference type="Pfam" id="PF00048">
    <property type="entry name" value="IL8"/>
    <property type="match status" value="1"/>
</dbReference>
<dbReference type="Gene3D" id="2.40.50.40">
    <property type="match status" value="1"/>
</dbReference>
<feature type="chain" id="PRO_5023910543" description="Interleukin-8" evidence="9">
    <location>
        <begin position="23"/>
        <end position="111"/>
    </location>
</feature>
<dbReference type="SMART" id="SM00199">
    <property type="entry name" value="SCY"/>
    <property type="match status" value="1"/>
</dbReference>
<evidence type="ECO:0000256" key="7">
    <source>
        <dbReference type="ARBA" id="ARBA00030394"/>
    </source>
</evidence>
<dbReference type="InterPro" id="IPR001089">
    <property type="entry name" value="Chemokine_CXC"/>
</dbReference>